<feature type="domain" description="MacB-like periplasmic core" evidence="8">
    <location>
        <begin position="88"/>
        <end position="309"/>
    </location>
</feature>
<feature type="domain" description="ABC3 transporter permease C-terminal" evidence="7">
    <location>
        <begin position="360"/>
        <end position="475"/>
    </location>
</feature>
<evidence type="ECO:0000259" key="7">
    <source>
        <dbReference type="Pfam" id="PF02687"/>
    </source>
</evidence>
<comment type="caution">
    <text evidence="9">The sequence shown here is derived from an EMBL/GenBank/DDBJ whole genome shotgun (WGS) entry which is preliminary data.</text>
</comment>
<feature type="transmembrane region" description="Helical" evidence="6">
    <location>
        <begin position="797"/>
        <end position="816"/>
    </location>
</feature>
<dbReference type="GO" id="GO:0022857">
    <property type="term" value="F:transmembrane transporter activity"/>
    <property type="evidence" value="ECO:0007669"/>
    <property type="project" value="TreeGrafter"/>
</dbReference>
<feature type="transmembrane region" description="Helical" evidence="6">
    <location>
        <begin position="354"/>
        <end position="376"/>
    </location>
</feature>
<evidence type="ECO:0000256" key="5">
    <source>
        <dbReference type="ARBA" id="ARBA00023136"/>
    </source>
</evidence>
<evidence type="ECO:0000259" key="8">
    <source>
        <dbReference type="Pfam" id="PF12704"/>
    </source>
</evidence>
<keyword evidence="10" id="KW-1185">Reference proteome</keyword>
<accession>A0A2P8GJF9</accession>
<dbReference type="PANTHER" id="PTHR30572">
    <property type="entry name" value="MEMBRANE COMPONENT OF TRANSPORTER-RELATED"/>
    <property type="match status" value="1"/>
</dbReference>
<keyword evidence="4 6" id="KW-1133">Transmembrane helix</keyword>
<dbReference type="InterPro" id="IPR025857">
    <property type="entry name" value="MacB_PCD"/>
</dbReference>
<feature type="transmembrane region" description="Helical" evidence="6">
    <location>
        <begin position="451"/>
        <end position="475"/>
    </location>
</feature>
<keyword evidence="5 6" id="KW-0472">Membrane</keyword>
<dbReference type="Proteomes" id="UP000241964">
    <property type="component" value="Unassembled WGS sequence"/>
</dbReference>
<proteinExistence type="predicted"/>
<feature type="transmembrane region" description="Helical" evidence="6">
    <location>
        <begin position="744"/>
        <end position="769"/>
    </location>
</feature>
<dbReference type="EMBL" id="PYAS01000001">
    <property type="protein sequence ID" value="PSL34097.1"/>
    <property type="molecule type" value="Genomic_DNA"/>
</dbReference>
<dbReference type="InterPro" id="IPR003838">
    <property type="entry name" value="ABC3_permease_C"/>
</dbReference>
<name>A0A2P8GJF9_9BACT</name>
<feature type="transmembrane region" description="Helical" evidence="6">
    <location>
        <begin position="89"/>
        <end position="109"/>
    </location>
</feature>
<keyword evidence="2" id="KW-1003">Cell membrane</keyword>
<feature type="domain" description="ABC3 transporter permease C-terminal" evidence="7">
    <location>
        <begin position="748"/>
        <end position="861"/>
    </location>
</feature>
<sequence length="868" mass="97138">MRCSEANGAVRFQFMKAVQRRTRASVFGQDVLVNVLNFNVLLKWHAFISVSPQPILFSRALPGPNTDNMFRNYLKIAFRNLTKHKAFSFINISGVSLGLTCFLLLALYVKDELAYDRFHEHADRIYRLNRTFLANDGTESLRLGHAAPPFGPLVKQDFPQVEQVVRLLETGALVKYGEKRFSEDQMFAAEANIFKVFTFKVDQGNPDKALENPFSIMFSKPMAEKYFGNEDPVGKVVRLDNQFDYTVTGVFEPLPAQSHFHPNFLVSFSTLNDDRIYGAEGLRTNWGNNSFSTFLLLPKHYDAQKLAAAFPAFQNKHIDPKASKYSVLTLTKLTDIHLRSHLDSEIEANGDIQYVYLFSAIAIFILLIACINYMNLATAKSATRAKEVGMRKVIGAVRTQLVNQFLSESVVLVAISVVIAFVAMVLCLPLFNNFTQKQLSVSALLDPAFLAILLGITIFTGLVAGSYPAFFMTGFQPIAVLKGKIASALKNGKLRQTLVVAQFAIAVTLIISTAVVYNQMRFIQNYKLGYAKDQVITFSMPDDSTMNVEAIRQRFKEHAGVREVGRSSRIPSGRLLDSWDAYVMKGDSMAPTQINIKSLSVDEDFIPAYQIRMAAGRNFSRQYPTDRTNGFILNATAARLLGWKNPEEAIGNRFGYGEMRGQIIGVTADYHFESLHQKVAPIVMFYQPGRLGRVSVQVAGKDIQGALAHLGSVWKSRFPDVPFQYEFLDQRFGKLYAREQTQQLLFGIFAGIAILISCMGLLGLSMFMAELRTKEIGVRKVLGASVPSIVGLLSKDFLKPVVVAILIASPIAWYGMKNWLQDFAYHTDIQWWVFLLAGMLSIAIALFTVSFQSIRAALMNPVKSLRSE</sequence>
<dbReference type="Pfam" id="PF12704">
    <property type="entry name" value="MacB_PCD"/>
    <property type="match status" value="1"/>
</dbReference>
<organism evidence="9 10">
    <name type="scientific">Dyadobacter jiangsuensis</name>
    <dbReference type="NCBI Taxonomy" id="1591085"/>
    <lineage>
        <taxon>Bacteria</taxon>
        <taxon>Pseudomonadati</taxon>
        <taxon>Bacteroidota</taxon>
        <taxon>Cytophagia</taxon>
        <taxon>Cytophagales</taxon>
        <taxon>Spirosomataceae</taxon>
        <taxon>Dyadobacter</taxon>
    </lineage>
</organism>
<evidence type="ECO:0000313" key="10">
    <source>
        <dbReference type="Proteomes" id="UP000241964"/>
    </source>
</evidence>
<evidence type="ECO:0000256" key="1">
    <source>
        <dbReference type="ARBA" id="ARBA00004651"/>
    </source>
</evidence>
<keyword evidence="3 6" id="KW-0812">Transmembrane</keyword>
<evidence type="ECO:0000256" key="4">
    <source>
        <dbReference type="ARBA" id="ARBA00022989"/>
    </source>
</evidence>
<dbReference type="GO" id="GO:0005886">
    <property type="term" value="C:plasma membrane"/>
    <property type="evidence" value="ECO:0007669"/>
    <property type="project" value="UniProtKB-SubCell"/>
</dbReference>
<gene>
    <name evidence="9" type="ORF">CLV60_101466</name>
</gene>
<protein>
    <submittedName>
        <fullName evidence="9">Putative ABC transport system permease protein</fullName>
    </submittedName>
</protein>
<evidence type="ECO:0000256" key="6">
    <source>
        <dbReference type="SAM" id="Phobius"/>
    </source>
</evidence>
<evidence type="ECO:0000256" key="2">
    <source>
        <dbReference type="ARBA" id="ARBA00022475"/>
    </source>
</evidence>
<dbReference type="AlphaFoldDB" id="A0A2P8GJF9"/>
<feature type="transmembrane region" description="Helical" evidence="6">
    <location>
        <begin position="410"/>
        <end position="431"/>
    </location>
</feature>
<dbReference type="Pfam" id="PF02687">
    <property type="entry name" value="FtsX"/>
    <property type="match status" value="2"/>
</dbReference>
<dbReference type="PANTHER" id="PTHR30572:SF18">
    <property type="entry name" value="ABC-TYPE MACROLIDE FAMILY EXPORT SYSTEM PERMEASE COMPONENT 2"/>
    <property type="match status" value="1"/>
</dbReference>
<evidence type="ECO:0000256" key="3">
    <source>
        <dbReference type="ARBA" id="ARBA00022692"/>
    </source>
</evidence>
<comment type="subcellular location">
    <subcellularLocation>
        <location evidence="1">Cell membrane</location>
        <topology evidence="1">Multi-pass membrane protein</topology>
    </subcellularLocation>
</comment>
<evidence type="ECO:0000313" key="9">
    <source>
        <dbReference type="EMBL" id="PSL34097.1"/>
    </source>
</evidence>
<feature type="transmembrane region" description="Helical" evidence="6">
    <location>
        <begin position="831"/>
        <end position="851"/>
    </location>
</feature>
<feature type="transmembrane region" description="Helical" evidence="6">
    <location>
        <begin position="496"/>
        <end position="517"/>
    </location>
</feature>
<reference evidence="9 10" key="1">
    <citation type="submission" date="2018-03" db="EMBL/GenBank/DDBJ databases">
        <title>Genomic Encyclopedia of Archaeal and Bacterial Type Strains, Phase II (KMG-II): from individual species to whole genera.</title>
        <authorList>
            <person name="Goeker M."/>
        </authorList>
    </citation>
    <scope>NUCLEOTIDE SEQUENCE [LARGE SCALE GENOMIC DNA]</scope>
    <source>
        <strain evidence="9 10">DSM 29057</strain>
    </source>
</reference>
<dbReference type="InterPro" id="IPR050250">
    <property type="entry name" value="Macrolide_Exporter_MacB"/>
</dbReference>